<evidence type="ECO:0000256" key="1">
    <source>
        <dbReference type="ARBA" id="ARBA00004141"/>
    </source>
</evidence>
<reference evidence="7" key="1">
    <citation type="journal article" date="2015" name="Proc. Natl. Acad. Sci. U.S.A.">
        <title>Genome sequencing of adzuki bean (Vigna angularis) provides insight into high starch and low fat accumulation and domestication.</title>
        <authorList>
            <person name="Yang K."/>
            <person name="Tian Z."/>
            <person name="Chen C."/>
            <person name="Luo L."/>
            <person name="Zhao B."/>
            <person name="Wang Z."/>
            <person name="Yu L."/>
            <person name="Li Y."/>
            <person name="Sun Y."/>
            <person name="Li W."/>
            <person name="Chen Y."/>
            <person name="Li Y."/>
            <person name="Zhang Y."/>
            <person name="Ai D."/>
            <person name="Zhao J."/>
            <person name="Shang C."/>
            <person name="Ma Y."/>
            <person name="Wu B."/>
            <person name="Wang M."/>
            <person name="Gao L."/>
            <person name="Sun D."/>
            <person name="Zhang P."/>
            <person name="Guo F."/>
            <person name="Wang W."/>
            <person name="Li Y."/>
            <person name="Wang J."/>
            <person name="Varshney R.K."/>
            <person name="Wang J."/>
            <person name="Ling H.Q."/>
            <person name="Wan P."/>
        </authorList>
    </citation>
    <scope>NUCLEOTIDE SEQUENCE</scope>
    <source>
        <strain evidence="7">cv. Jingnong 6</strain>
    </source>
</reference>
<dbReference type="PANTHER" id="PTHR23423">
    <property type="entry name" value="ORGANIC SOLUTE TRANSPORTER-RELATED"/>
    <property type="match status" value="1"/>
</dbReference>
<dbReference type="STRING" id="3914.A0A0L9UEZ9"/>
<dbReference type="GO" id="GO:0016020">
    <property type="term" value="C:membrane"/>
    <property type="evidence" value="ECO:0007669"/>
    <property type="project" value="UniProtKB-SubCell"/>
</dbReference>
<keyword evidence="3 5" id="KW-1133">Transmembrane helix</keyword>
<dbReference type="AlphaFoldDB" id="A0A0L9UEZ9"/>
<protein>
    <submittedName>
        <fullName evidence="6">Uncharacterized protein</fullName>
    </submittedName>
</protein>
<evidence type="ECO:0000256" key="4">
    <source>
        <dbReference type="ARBA" id="ARBA00023136"/>
    </source>
</evidence>
<gene>
    <name evidence="6" type="ORF">LR48_Vigan04g165300</name>
</gene>
<keyword evidence="2 5" id="KW-0812">Transmembrane</keyword>
<dbReference type="InterPro" id="IPR005178">
    <property type="entry name" value="Ostalpha/TMEM184C"/>
</dbReference>
<comment type="subcellular location">
    <subcellularLocation>
        <location evidence="1">Membrane</location>
        <topology evidence="1">Multi-pass membrane protein</topology>
    </subcellularLocation>
</comment>
<evidence type="ECO:0000313" key="7">
    <source>
        <dbReference type="Proteomes" id="UP000053144"/>
    </source>
</evidence>
<proteinExistence type="predicted"/>
<dbReference type="OMA" id="NSWNREF"/>
<dbReference type="EMBL" id="CM003374">
    <property type="protein sequence ID" value="KOM41455.1"/>
    <property type="molecule type" value="Genomic_DNA"/>
</dbReference>
<feature type="transmembrane region" description="Helical" evidence="5">
    <location>
        <begin position="42"/>
        <end position="64"/>
    </location>
</feature>
<sequence length="356" mass="40828">MESTVTIGWTVFSSSIFMFVALVLSTYLIFQHLAAYNQPEEQKFLIGLILMVPVYALESFLSLLDSSAAFNCEVIRDCYEAFALYCFQRYLIACLGGEDKTIQFMESMSLTDSSTPLLKESYAYGVVEHPFPLNCFLRDWYLGTDFYQSVKIGIVQYMGVAAVVHLYVFPAVPYKRGERCVRDVSVMADYASLGTPPDPAEVQDSESSTRMHLGRHDDMERRMKFTHNVRDVVFGSGEIVRYETLKRFKPLNFPIMYLCQTHAVLFQIVDDMKFTVSHVVEPVERGIAKLTKAFHQISENVKRHEEERRRSTKVKDDSYLVPLSSWRPEFSDVHDAFVEGSFSDSGLPSRKRQHLP</sequence>
<dbReference type="Gramene" id="KOM41455">
    <property type="protein sequence ID" value="KOM41455"/>
    <property type="gene ID" value="LR48_Vigan04g165300"/>
</dbReference>
<evidence type="ECO:0000313" key="6">
    <source>
        <dbReference type="EMBL" id="KOM41455.1"/>
    </source>
</evidence>
<feature type="transmembrane region" description="Helical" evidence="5">
    <location>
        <begin position="6"/>
        <end position="30"/>
    </location>
</feature>
<dbReference type="SMART" id="SM01417">
    <property type="entry name" value="Solute_trans_a"/>
    <property type="match status" value="1"/>
</dbReference>
<dbReference type="Proteomes" id="UP000053144">
    <property type="component" value="Chromosome 4"/>
</dbReference>
<name>A0A0L9UEZ9_PHAAN</name>
<evidence type="ECO:0000256" key="3">
    <source>
        <dbReference type="ARBA" id="ARBA00022989"/>
    </source>
</evidence>
<keyword evidence="4 5" id="KW-0472">Membrane</keyword>
<organism evidence="6 7">
    <name type="scientific">Phaseolus angularis</name>
    <name type="common">Azuki bean</name>
    <name type="synonym">Vigna angularis</name>
    <dbReference type="NCBI Taxonomy" id="3914"/>
    <lineage>
        <taxon>Eukaryota</taxon>
        <taxon>Viridiplantae</taxon>
        <taxon>Streptophyta</taxon>
        <taxon>Embryophyta</taxon>
        <taxon>Tracheophyta</taxon>
        <taxon>Spermatophyta</taxon>
        <taxon>Magnoliopsida</taxon>
        <taxon>eudicotyledons</taxon>
        <taxon>Gunneridae</taxon>
        <taxon>Pentapetalae</taxon>
        <taxon>rosids</taxon>
        <taxon>fabids</taxon>
        <taxon>Fabales</taxon>
        <taxon>Fabaceae</taxon>
        <taxon>Papilionoideae</taxon>
        <taxon>50 kb inversion clade</taxon>
        <taxon>NPAAA clade</taxon>
        <taxon>indigoferoid/millettioid clade</taxon>
        <taxon>Phaseoleae</taxon>
        <taxon>Vigna</taxon>
    </lineage>
</organism>
<evidence type="ECO:0000256" key="5">
    <source>
        <dbReference type="SAM" id="Phobius"/>
    </source>
</evidence>
<dbReference type="Pfam" id="PF03619">
    <property type="entry name" value="Solute_trans_a"/>
    <property type="match status" value="1"/>
</dbReference>
<accession>A0A0L9UEZ9</accession>
<evidence type="ECO:0000256" key="2">
    <source>
        <dbReference type="ARBA" id="ARBA00022692"/>
    </source>
</evidence>